<dbReference type="PROSITE" id="PS51257">
    <property type="entry name" value="PROKAR_LIPOPROTEIN"/>
    <property type="match status" value="1"/>
</dbReference>
<dbReference type="Proteomes" id="UP001386955">
    <property type="component" value="Unassembled WGS sequence"/>
</dbReference>
<name>A0AAN9T417_PSOTE</name>
<accession>A0AAN9T417</accession>
<dbReference type="AlphaFoldDB" id="A0AAN9T417"/>
<keyword evidence="2" id="KW-1185">Reference proteome</keyword>
<proteinExistence type="predicted"/>
<evidence type="ECO:0000313" key="1">
    <source>
        <dbReference type="EMBL" id="KAK7406263.1"/>
    </source>
</evidence>
<gene>
    <name evidence="1" type="ORF">VNO78_07886</name>
</gene>
<dbReference type="EMBL" id="JAYMYS010000002">
    <property type="protein sequence ID" value="KAK7406263.1"/>
    <property type="molecule type" value="Genomic_DNA"/>
</dbReference>
<reference evidence="1 2" key="1">
    <citation type="submission" date="2024-01" db="EMBL/GenBank/DDBJ databases">
        <title>The genomes of 5 underutilized Papilionoideae crops provide insights into root nodulation and disease resistanc.</title>
        <authorList>
            <person name="Jiang F."/>
        </authorList>
    </citation>
    <scope>NUCLEOTIDE SEQUENCE [LARGE SCALE GENOMIC DNA]</scope>
    <source>
        <strain evidence="1">DUOXIRENSHENG_FW03</strain>
        <tissue evidence="1">Leaves</tissue>
    </source>
</reference>
<organism evidence="1 2">
    <name type="scientific">Psophocarpus tetragonolobus</name>
    <name type="common">Winged bean</name>
    <name type="synonym">Dolichos tetragonolobus</name>
    <dbReference type="NCBI Taxonomy" id="3891"/>
    <lineage>
        <taxon>Eukaryota</taxon>
        <taxon>Viridiplantae</taxon>
        <taxon>Streptophyta</taxon>
        <taxon>Embryophyta</taxon>
        <taxon>Tracheophyta</taxon>
        <taxon>Spermatophyta</taxon>
        <taxon>Magnoliopsida</taxon>
        <taxon>eudicotyledons</taxon>
        <taxon>Gunneridae</taxon>
        <taxon>Pentapetalae</taxon>
        <taxon>rosids</taxon>
        <taxon>fabids</taxon>
        <taxon>Fabales</taxon>
        <taxon>Fabaceae</taxon>
        <taxon>Papilionoideae</taxon>
        <taxon>50 kb inversion clade</taxon>
        <taxon>NPAAA clade</taxon>
        <taxon>indigoferoid/millettioid clade</taxon>
        <taxon>Phaseoleae</taxon>
        <taxon>Psophocarpus</taxon>
    </lineage>
</organism>
<evidence type="ECO:0000313" key="2">
    <source>
        <dbReference type="Proteomes" id="UP001386955"/>
    </source>
</evidence>
<sequence length="121" mass="13218">MGLDVRWLGHWVDRVGLSWTIMGSTLACLVSREVVEIRVKSKVESNSVALFDKAEFNVMLKKSPLRRQSTMGEEGCVGEGELATKGVVTGNDGVTGMIGNEGEKDKEDKVVKIPIILSRRG</sequence>
<protein>
    <submittedName>
        <fullName evidence="1">Uncharacterized protein</fullName>
    </submittedName>
</protein>
<comment type="caution">
    <text evidence="1">The sequence shown here is derived from an EMBL/GenBank/DDBJ whole genome shotgun (WGS) entry which is preliminary data.</text>
</comment>